<accession>A0A368F3D2</accession>
<comment type="caution">
    <text evidence="2">The sequence shown here is derived from an EMBL/GenBank/DDBJ whole genome shotgun (WGS) entry which is preliminary data.</text>
</comment>
<evidence type="ECO:0000256" key="1">
    <source>
        <dbReference type="SAM" id="MobiDB-lite"/>
    </source>
</evidence>
<dbReference type="Proteomes" id="UP000252519">
    <property type="component" value="Unassembled WGS sequence"/>
</dbReference>
<proteinExistence type="predicted"/>
<gene>
    <name evidence="2" type="ORF">ANCCAN_27670</name>
</gene>
<protein>
    <submittedName>
        <fullName evidence="2">Uncharacterized protein</fullName>
    </submittedName>
</protein>
<feature type="compositionally biased region" description="Polar residues" evidence="1">
    <location>
        <begin position="218"/>
        <end position="228"/>
    </location>
</feature>
<dbReference type="AlphaFoldDB" id="A0A368F3D2"/>
<name>A0A368F3D2_ANCCA</name>
<sequence length="260" mass="30174">MDRVARYTESVHSKVLCEWIKILNIPISYKKDFKQMIEEFLTNIGYDKEAMHDYTPLSWVRPAGIGATLMALTAKTTYTFWTWYTDVGRNKLAEYNSVHGTKLMVVQEKTLRVTDANRLCLYLRNKIRAAYAEQKRNPVEIKIRKAKIEIAGVGTYDPVILAWRLNWQFHDWNGISFDDILEPRLKKEKMDGRLVVGPINLPGLDMNLIERETEKENQPTNTGNQTYSEAVRGTKRNATTIDESFVLPRKSMRKVDHSRS</sequence>
<evidence type="ECO:0000313" key="2">
    <source>
        <dbReference type="EMBL" id="RCN26603.1"/>
    </source>
</evidence>
<keyword evidence="3" id="KW-1185">Reference proteome</keyword>
<feature type="region of interest" description="Disordered" evidence="1">
    <location>
        <begin position="212"/>
        <end position="234"/>
    </location>
</feature>
<organism evidence="2 3">
    <name type="scientific">Ancylostoma caninum</name>
    <name type="common">Dog hookworm</name>
    <dbReference type="NCBI Taxonomy" id="29170"/>
    <lineage>
        <taxon>Eukaryota</taxon>
        <taxon>Metazoa</taxon>
        <taxon>Ecdysozoa</taxon>
        <taxon>Nematoda</taxon>
        <taxon>Chromadorea</taxon>
        <taxon>Rhabditida</taxon>
        <taxon>Rhabditina</taxon>
        <taxon>Rhabditomorpha</taxon>
        <taxon>Strongyloidea</taxon>
        <taxon>Ancylostomatidae</taxon>
        <taxon>Ancylostomatinae</taxon>
        <taxon>Ancylostoma</taxon>
    </lineage>
</organism>
<reference evidence="2 3" key="1">
    <citation type="submission" date="2014-10" db="EMBL/GenBank/DDBJ databases">
        <title>Draft genome of the hookworm Ancylostoma caninum.</title>
        <authorList>
            <person name="Mitreva M."/>
        </authorList>
    </citation>
    <scope>NUCLEOTIDE SEQUENCE [LARGE SCALE GENOMIC DNA]</scope>
    <source>
        <strain evidence="2 3">Baltimore</strain>
    </source>
</reference>
<evidence type="ECO:0000313" key="3">
    <source>
        <dbReference type="Proteomes" id="UP000252519"/>
    </source>
</evidence>
<dbReference type="OrthoDB" id="5873855at2759"/>
<dbReference type="EMBL" id="JOJR01006773">
    <property type="protein sequence ID" value="RCN26603.1"/>
    <property type="molecule type" value="Genomic_DNA"/>
</dbReference>